<dbReference type="PANTHER" id="PTHR37520">
    <property type="entry name" value="INTRON-ENCODED DNA ENDONUCLEASE AI2A-RELATED"/>
    <property type="match status" value="1"/>
</dbReference>
<organism evidence="4">
    <name type="scientific">Agaricus bisporus</name>
    <name type="common">White button mushroom</name>
    <dbReference type="NCBI Taxonomy" id="5341"/>
    <lineage>
        <taxon>Eukaryota</taxon>
        <taxon>Fungi</taxon>
        <taxon>Dikarya</taxon>
        <taxon>Basidiomycota</taxon>
        <taxon>Agaricomycotina</taxon>
        <taxon>Agaricomycetes</taxon>
        <taxon>Agaricomycetidae</taxon>
        <taxon>Agaricales</taxon>
        <taxon>Agaricineae</taxon>
        <taxon>Agaricaceae</taxon>
        <taxon>Agaricus</taxon>
    </lineage>
</organism>
<evidence type="ECO:0000256" key="1">
    <source>
        <dbReference type="ARBA" id="ARBA00002670"/>
    </source>
</evidence>
<geneLocation type="mitochondrion" evidence="4"/>
<feature type="domain" description="Homing endonuclease LAGLIDADG" evidence="2">
    <location>
        <begin position="89"/>
        <end position="170"/>
    </location>
</feature>
<reference evidence="4" key="1">
    <citation type="journal article" date="2010" name="PLoS ONE">
        <title>The Agaricus bisporus cox1 gene: the longest mitochondrial gene and the largest reservoir of mitochondrial group i introns.</title>
        <authorList>
            <person name="Ferandon C."/>
            <person name="Moukha S."/>
            <person name="Callac P."/>
            <person name="Benedetto J.P."/>
            <person name="Castroviejo M."/>
            <person name="Barroso G."/>
        </authorList>
    </citation>
    <scope>NUCLEOTIDE SEQUENCE</scope>
</reference>
<dbReference type="InterPro" id="IPR004860">
    <property type="entry name" value="LAGLIDADG_dom"/>
</dbReference>
<dbReference type="Pfam" id="PF03161">
    <property type="entry name" value="LAGLIDADG_2"/>
    <property type="match status" value="1"/>
</dbReference>
<feature type="domain" description="Homing endonuclease LAGLIDADG" evidence="3">
    <location>
        <begin position="412"/>
        <end position="578"/>
    </location>
</feature>
<keyword evidence="4" id="KW-0496">Mitochondrion</keyword>
<evidence type="ECO:0000259" key="2">
    <source>
        <dbReference type="Pfam" id="PF00961"/>
    </source>
</evidence>
<dbReference type="EMBL" id="EU314927">
    <property type="protein sequence ID" value="ABY85443.1"/>
    <property type="molecule type" value="Genomic_DNA"/>
</dbReference>
<keyword evidence="4" id="KW-0255">Endonuclease</keyword>
<dbReference type="Pfam" id="PF00961">
    <property type="entry name" value="LAGLIDADG_1"/>
    <property type="match status" value="2"/>
</dbReference>
<evidence type="ECO:0000259" key="3">
    <source>
        <dbReference type="Pfam" id="PF03161"/>
    </source>
</evidence>
<feature type="non-terminal residue" evidence="4">
    <location>
        <position position="1"/>
    </location>
</feature>
<evidence type="ECO:0000313" key="4">
    <source>
        <dbReference type="EMBL" id="ABY85443.1"/>
    </source>
</evidence>
<dbReference type="SUPFAM" id="SSF55608">
    <property type="entry name" value="Homing endonucleases"/>
    <property type="match status" value="3"/>
</dbReference>
<proteinExistence type="predicted"/>
<gene>
    <name evidence="4" type="primary">I-AbiXI-P</name>
</gene>
<accession>D2CMG5</accession>
<comment type="function">
    <text evidence="1">Mitochondrial DNA endonuclease involved in intron homing.</text>
</comment>
<keyword evidence="4" id="KW-0378">Hydrolase</keyword>
<dbReference type="GO" id="GO:0004519">
    <property type="term" value="F:endonuclease activity"/>
    <property type="evidence" value="ECO:0007669"/>
    <property type="project" value="UniProtKB-KW"/>
</dbReference>
<feature type="domain" description="Homing endonuclease LAGLIDADG" evidence="2">
    <location>
        <begin position="195"/>
        <end position="308"/>
    </location>
</feature>
<keyword evidence="4" id="KW-0540">Nuclease</keyword>
<protein>
    <submittedName>
        <fullName evidence="4">Homing endonuclease</fullName>
    </submittedName>
</protein>
<sequence>QIKWPLNLYLAHPTISEEFVLCSIGTLFLSYKSYTDKVKILGIYVNSQVTNPLYSVVGTSEAIRWVNKSVRFIHNLSNSDRDLNFKQWLAGLIDGDGCFLLSKKGYASLEITMDIRDERALQAVKRVYGGSIKLRSNANALRYRLHHKEGLLNLINDVNGQIRNSNRMTQLNKICLKYNLILIWPEKLTKDNGWLSGFFDACGNIQLSPSSDGLSNSPVLNKKQKGADFATAVENRSQLVISLVHKEYNLVISYKDLFGGNINIVSNGQYEWSISYLKDRDQILNFLEFVKKYTLRSHLQKRFFLIPKFFELVEQLDAYQAPKNSMISKSWVIFNNKFQRRIHTNSGPFNQDNALIKLSSLGREEGEASSNLSPLSSEKVTVWGSSMGSGVGSGRLTKQVLEMYKLSNFQYSIVVGLVLSDGYINLDQKAKNPRLCFKQSLDKFPYLWNVFCMLSPFCKSLPQLTLGKRNHTITFALYFFTRSLPCLKEIHQLFYSAERQKIIPENIYHILTPMALAQVIMGDGQKKDRGLGLCTDSYTLPDVVRLMNVLIIRYNLIGTIRENRPGQYRIYISQKSMYNLRKIVSPYFVDSMLYKINSVK</sequence>
<dbReference type="AlphaFoldDB" id="D2CMG5"/>
<dbReference type="PANTHER" id="PTHR37520:SF1">
    <property type="entry name" value="INTRON-ENCODED DNA ENDONUCLEASE AI2A-RELATED"/>
    <property type="match status" value="1"/>
</dbReference>
<name>D2CMG5_AGABI</name>
<dbReference type="Gene3D" id="3.10.28.10">
    <property type="entry name" value="Homing endonucleases"/>
    <property type="match status" value="4"/>
</dbReference>
<dbReference type="InterPro" id="IPR027434">
    <property type="entry name" value="Homing_endonucl"/>
</dbReference>